<comment type="caution">
    <text evidence="1">The sequence shown here is derived from an EMBL/GenBank/DDBJ whole genome shotgun (WGS) entry which is preliminary data.</text>
</comment>
<dbReference type="eggNOG" id="ENOG5032HDX">
    <property type="taxonomic scope" value="Bacteria"/>
</dbReference>
<evidence type="ECO:0000313" key="1">
    <source>
        <dbReference type="EMBL" id="KGO88157.1"/>
    </source>
</evidence>
<evidence type="ECO:0000313" key="2">
    <source>
        <dbReference type="Proteomes" id="UP000030152"/>
    </source>
</evidence>
<name>A0A0A2M6A9_9FLAO</name>
<proteinExistence type="predicted"/>
<dbReference type="EMBL" id="JRLX01000002">
    <property type="protein sequence ID" value="KGO88157.1"/>
    <property type="molecule type" value="Genomic_DNA"/>
</dbReference>
<protein>
    <submittedName>
        <fullName evidence="1">Uncharacterized protein</fullName>
    </submittedName>
</protein>
<sequence length="75" mass="8713">MASDYQLKKESFGSLVEQIRVDNMEYFRGKTMSRVYMIGKSNDDLPALLFPKNDMPNDIKEKLNEAFKSIFLDAE</sequence>
<organism evidence="1 2">
    <name type="scientific">Flavobacterium rivuli WB 3.3-2 = DSM 21788</name>
    <dbReference type="NCBI Taxonomy" id="1121895"/>
    <lineage>
        <taxon>Bacteria</taxon>
        <taxon>Pseudomonadati</taxon>
        <taxon>Bacteroidota</taxon>
        <taxon>Flavobacteriia</taxon>
        <taxon>Flavobacteriales</taxon>
        <taxon>Flavobacteriaceae</taxon>
        <taxon>Flavobacterium</taxon>
    </lineage>
</organism>
<dbReference type="AlphaFoldDB" id="A0A0A2M6A9"/>
<reference evidence="1 2" key="1">
    <citation type="submission" date="2013-09" db="EMBL/GenBank/DDBJ databases">
        <authorList>
            <person name="Zeng Z."/>
            <person name="Chen C."/>
        </authorList>
    </citation>
    <scope>NUCLEOTIDE SEQUENCE [LARGE SCALE GENOMIC DNA]</scope>
    <source>
        <strain evidence="1 2">WB 3.3-2</strain>
    </source>
</reference>
<dbReference type="OrthoDB" id="1373477at2"/>
<dbReference type="RefSeq" id="WP_020212177.1">
    <property type="nucleotide sequence ID" value="NZ_JRLX01000002.1"/>
</dbReference>
<accession>A0A0A2M6A9</accession>
<dbReference type="Proteomes" id="UP000030152">
    <property type="component" value="Unassembled WGS sequence"/>
</dbReference>
<gene>
    <name evidence="1" type="ORF">Q765_03665</name>
</gene>
<keyword evidence="2" id="KW-1185">Reference proteome</keyword>